<dbReference type="GO" id="GO:0003887">
    <property type="term" value="F:DNA-directed DNA polymerase activity"/>
    <property type="evidence" value="ECO:0007669"/>
    <property type="project" value="UniProtKB-KW"/>
</dbReference>
<evidence type="ECO:0000256" key="8">
    <source>
        <dbReference type="ARBA" id="ARBA00022932"/>
    </source>
</evidence>
<name>A0A6L2M598_TANCI</name>
<gene>
    <name evidence="15" type="ORF">Tci_039473</name>
</gene>
<dbReference type="InterPro" id="IPR057670">
    <property type="entry name" value="SH3_retrovirus"/>
</dbReference>
<evidence type="ECO:0000259" key="13">
    <source>
        <dbReference type="Pfam" id="PF13976"/>
    </source>
</evidence>
<evidence type="ECO:0000259" key="14">
    <source>
        <dbReference type="Pfam" id="PF25597"/>
    </source>
</evidence>
<keyword evidence="1" id="KW-0540">Nuclease</keyword>
<keyword evidence="8" id="KW-0239">DNA-directed DNA polymerase</keyword>
<dbReference type="Pfam" id="PF25597">
    <property type="entry name" value="SH3_retrovirus"/>
    <property type="match status" value="2"/>
</dbReference>
<keyword evidence="10" id="KW-0511">Multifunctional enzyme</keyword>
<dbReference type="EMBL" id="BKCJ010005576">
    <property type="protein sequence ID" value="GEU67495.1"/>
    <property type="molecule type" value="Genomic_DNA"/>
</dbReference>
<organism evidence="15">
    <name type="scientific">Tanacetum cinerariifolium</name>
    <name type="common">Dalmatian daisy</name>
    <name type="synonym">Chrysanthemum cinerariifolium</name>
    <dbReference type="NCBI Taxonomy" id="118510"/>
    <lineage>
        <taxon>Eukaryota</taxon>
        <taxon>Viridiplantae</taxon>
        <taxon>Streptophyta</taxon>
        <taxon>Embryophyta</taxon>
        <taxon>Tracheophyta</taxon>
        <taxon>Spermatophyta</taxon>
        <taxon>Magnoliopsida</taxon>
        <taxon>eudicotyledons</taxon>
        <taxon>Gunneridae</taxon>
        <taxon>Pentapetalae</taxon>
        <taxon>asterids</taxon>
        <taxon>campanulids</taxon>
        <taxon>Asterales</taxon>
        <taxon>Asteraceae</taxon>
        <taxon>Asteroideae</taxon>
        <taxon>Anthemideae</taxon>
        <taxon>Anthemidinae</taxon>
        <taxon>Tanacetum</taxon>
    </lineage>
</organism>
<feature type="domain" description="GAG-pre-integrase" evidence="13">
    <location>
        <begin position="357"/>
        <end position="423"/>
    </location>
</feature>
<feature type="region of interest" description="Disordered" evidence="11">
    <location>
        <begin position="496"/>
        <end position="543"/>
    </location>
</feature>
<feature type="domain" description="Retroviral polymerase SH3-like" evidence="14">
    <location>
        <begin position="137"/>
        <end position="167"/>
    </location>
</feature>
<feature type="region of interest" description="Disordered" evidence="11">
    <location>
        <begin position="174"/>
        <end position="221"/>
    </location>
</feature>
<keyword evidence="8" id="KW-0548">Nucleotidyltransferase</keyword>
<evidence type="ECO:0000259" key="12">
    <source>
        <dbReference type="Pfam" id="PF07727"/>
    </source>
</evidence>
<dbReference type="GO" id="GO:0046872">
    <property type="term" value="F:metal ion binding"/>
    <property type="evidence" value="ECO:0007669"/>
    <property type="project" value="UniProtKB-KW"/>
</dbReference>
<feature type="domain" description="GAG-pre-integrase" evidence="13">
    <location>
        <begin position="35"/>
        <end position="101"/>
    </location>
</feature>
<evidence type="ECO:0000256" key="5">
    <source>
        <dbReference type="ARBA" id="ARBA00022842"/>
    </source>
</evidence>
<dbReference type="GO" id="GO:0016787">
    <property type="term" value="F:hydrolase activity"/>
    <property type="evidence" value="ECO:0007669"/>
    <property type="project" value="UniProtKB-KW"/>
</dbReference>
<evidence type="ECO:0000256" key="10">
    <source>
        <dbReference type="ARBA" id="ARBA00023268"/>
    </source>
</evidence>
<dbReference type="GO" id="GO:0003964">
    <property type="term" value="F:RNA-directed DNA polymerase activity"/>
    <property type="evidence" value="ECO:0007669"/>
    <property type="project" value="UniProtKB-KW"/>
</dbReference>
<keyword evidence="6" id="KW-0229">DNA integration</keyword>
<dbReference type="InterPro" id="IPR025724">
    <property type="entry name" value="GAG-pre-integrase_dom"/>
</dbReference>
<dbReference type="PANTHER" id="PTHR42648">
    <property type="entry name" value="TRANSPOSASE, PUTATIVE-RELATED"/>
    <property type="match status" value="1"/>
</dbReference>
<evidence type="ECO:0000313" key="15">
    <source>
        <dbReference type="EMBL" id="GEU67495.1"/>
    </source>
</evidence>
<dbReference type="PANTHER" id="PTHR42648:SF11">
    <property type="entry name" value="TRANSPOSON TY4-P GAG-POL POLYPROTEIN"/>
    <property type="match status" value="1"/>
</dbReference>
<dbReference type="InterPro" id="IPR039537">
    <property type="entry name" value="Retrotran_Ty1/copia-like"/>
</dbReference>
<keyword evidence="9" id="KW-0233">DNA recombination</keyword>
<evidence type="ECO:0000256" key="7">
    <source>
        <dbReference type="ARBA" id="ARBA00022918"/>
    </source>
</evidence>
<proteinExistence type="predicted"/>
<dbReference type="Pfam" id="PF13976">
    <property type="entry name" value="gag_pre-integrs"/>
    <property type="match status" value="2"/>
</dbReference>
<dbReference type="AlphaFoldDB" id="A0A6L2M598"/>
<dbReference type="GO" id="GO:0006310">
    <property type="term" value="P:DNA recombination"/>
    <property type="evidence" value="ECO:0007669"/>
    <property type="project" value="UniProtKB-KW"/>
</dbReference>
<evidence type="ECO:0000256" key="6">
    <source>
        <dbReference type="ARBA" id="ARBA00022908"/>
    </source>
</evidence>
<comment type="caution">
    <text evidence="15">The sequence shown here is derived from an EMBL/GenBank/DDBJ whole genome shotgun (WGS) entry which is preliminary data.</text>
</comment>
<sequence>MENGCPVLFYDNKCVVKQKATGKTLAIAHMTQNRMFPLSFSDHSEVALVNKAIADSELWHLRFGHLNIAGLQLLKRKDMVSDIPNIVPLERVCEGCVIGKQTKKPFPVGKSKRASQILELIHADLFYDQTPYEAWNGSKPSSKAYRLYDPQSQKITICRNVVFDEQGWLRMGEKSQSSADFKLTEEEEEKEIVDTTTNTHNSSERSTPTTTASSSSNPSLSEAIYNETSDEFDMELSDVDPEGNSVKPRRKLEEEVYVTQPPGFEKADEKSKVYRLKKALYGLKQAPRAWYNKIDNFLQKNGNEVLSIGSDVWKLGESNFEVLKNGDCFWKVKEMVPLSSLATGKTLAIAHMTQNRMFPLSFSDHSEVALVNKAIADSELWHLRFGHLNIAGLQLLKRKDMVSDIPNIVPLERVCEGCVIGKQTKKPFPVGKSKRASQILELIHADLFYDQTPYEAWNGSKPSSKAYRLYDPQSQKITICRNVVFDEQGWLRMGEKSQSSADFKLTEEEEEKEIVDTTTNTHNSSERSTPTTTASSSSNPSLSEAIYNETSDEFDMELSDVDPEGNSVKPRRKLEEEVYVTQPPGFEKADEKSKVYRLKKALYGLKQAPRAWYNKIDNFLQKNGFERSMHEPTLYIKNQGTDNFMIISLYVDDTIYTGSSLHLIYEFKESMKKMFDMTDLGELQLVPSCFVIFDL</sequence>
<keyword evidence="2" id="KW-0479">Metal-binding</keyword>
<keyword evidence="5" id="KW-0460">Magnesium</keyword>
<dbReference type="Pfam" id="PF07727">
    <property type="entry name" value="RVT_2"/>
    <property type="match status" value="2"/>
</dbReference>
<keyword evidence="8" id="KW-0808">Transferase</keyword>
<feature type="domain" description="Retroviral polymerase SH3-like" evidence="14">
    <location>
        <begin position="459"/>
        <end position="489"/>
    </location>
</feature>
<evidence type="ECO:0000256" key="2">
    <source>
        <dbReference type="ARBA" id="ARBA00022723"/>
    </source>
</evidence>
<evidence type="ECO:0000256" key="11">
    <source>
        <dbReference type="SAM" id="MobiDB-lite"/>
    </source>
</evidence>
<keyword evidence="4" id="KW-0378">Hydrolase</keyword>
<feature type="domain" description="Reverse transcriptase Ty1/copia-type" evidence="12">
    <location>
        <begin position="573"/>
        <end position="684"/>
    </location>
</feature>
<dbReference type="InterPro" id="IPR013103">
    <property type="entry name" value="RVT_2"/>
</dbReference>
<evidence type="ECO:0000256" key="1">
    <source>
        <dbReference type="ARBA" id="ARBA00022722"/>
    </source>
</evidence>
<feature type="compositionally biased region" description="Low complexity" evidence="11">
    <location>
        <begin position="204"/>
        <end position="221"/>
    </location>
</feature>
<protein>
    <submittedName>
        <fullName evidence="15">Retrovirus-related Pol polyprotein from transposon TNT 1-94</fullName>
    </submittedName>
</protein>
<reference evidence="15" key="1">
    <citation type="journal article" date="2019" name="Sci. Rep.">
        <title>Draft genome of Tanacetum cinerariifolium, the natural source of mosquito coil.</title>
        <authorList>
            <person name="Yamashiro T."/>
            <person name="Shiraishi A."/>
            <person name="Satake H."/>
            <person name="Nakayama K."/>
        </authorList>
    </citation>
    <scope>NUCLEOTIDE SEQUENCE</scope>
</reference>
<evidence type="ECO:0000256" key="4">
    <source>
        <dbReference type="ARBA" id="ARBA00022801"/>
    </source>
</evidence>
<dbReference type="GO" id="GO:0015074">
    <property type="term" value="P:DNA integration"/>
    <property type="evidence" value="ECO:0007669"/>
    <property type="project" value="UniProtKB-KW"/>
</dbReference>
<feature type="compositionally biased region" description="Low complexity" evidence="11">
    <location>
        <begin position="526"/>
        <end position="543"/>
    </location>
</feature>
<evidence type="ECO:0000256" key="9">
    <source>
        <dbReference type="ARBA" id="ARBA00023172"/>
    </source>
</evidence>
<keyword evidence="7" id="KW-0695">RNA-directed DNA polymerase</keyword>
<evidence type="ECO:0000256" key="3">
    <source>
        <dbReference type="ARBA" id="ARBA00022759"/>
    </source>
</evidence>
<feature type="domain" description="Reverse transcriptase Ty1/copia-type" evidence="12">
    <location>
        <begin position="251"/>
        <end position="304"/>
    </location>
</feature>
<dbReference type="GO" id="GO:0004519">
    <property type="term" value="F:endonuclease activity"/>
    <property type="evidence" value="ECO:0007669"/>
    <property type="project" value="UniProtKB-KW"/>
</dbReference>
<accession>A0A6L2M598</accession>
<keyword evidence="3" id="KW-0255">Endonuclease</keyword>